<proteinExistence type="predicted"/>
<name>A0ABR0LIM3_9PEZI</name>
<dbReference type="Gene3D" id="1.20.58.80">
    <property type="entry name" value="Phosphotransferase system, lactose/cellobiose-type IIA subunit"/>
    <property type="match status" value="1"/>
</dbReference>
<dbReference type="EMBL" id="JAVRRA010019645">
    <property type="protein sequence ID" value="KAK5177925.1"/>
    <property type="molecule type" value="Genomic_DNA"/>
</dbReference>
<sequence length="51" mass="5739">MSTTTPAGPMGLAAKPLKVEEIVKRAQDFDYNALIPMRYWLRTADTLQKEA</sequence>
<accession>A0ABR0LIM3</accession>
<evidence type="ECO:0000313" key="1">
    <source>
        <dbReference type="EMBL" id="KAK5177925.1"/>
    </source>
</evidence>
<protein>
    <submittedName>
        <fullName evidence="1">Uncharacterized protein</fullName>
    </submittedName>
</protein>
<comment type="caution">
    <text evidence="1">The sequence shown here is derived from an EMBL/GenBank/DDBJ whole genome shotgun (WGS) entry which is preliminary data.</text>
</comment>
<keyword evidence="2" id="KW-1185">Reference proteome</keyword>
<evidence type="ECO:0000313" key="2">
    <source>
        <dbReference type="Proteomes" id="UP001357485"/>
    </source>
</evidence>
<gene>
    <name evidence="1" type="ORF">LTR16_010896</name>
</gene>
<reference evidence="1 2" key="1">
    <citation type="submission" date="2023-08" db="EMBL/GenBank/DDBJ databases">
        <title>Black Yeasts Isolated from many extreme environments.</title>
        <authorList>
            <person name="Coleine C."/>
            <person name="Stajich J.E."/>
            <person name="Selbmann L."/>
        </authorList>
    </citation>
    <scope>NUCLEOTIDE SEQUENCE [LARGE SCALE GENOMIC DNA]</scope>
    <source>
        <strain evidence="1 2">CCFEE 536</strain>
    </source>
</reference>
<organism evidence="1 2">
    <name type="scientific">Cryomyces antarcticus</name>
    <dbReference type="NCBI Taxonomy" id="329879"/>
    <lineage>
        <taxon>Eukaryota</taxon>
        <taxon>Fungi</taxon>
        <taxon>Dikarya</taxon>
        <taxon>Ascomycota</taxon>
        <taxon>Pezizomycotina</taxon>
        <taxon>Dothideomycetes</taxon>
        <taxon>Dothideomycetes incertae sedis</taxon>
        <taxon>Cryomyces</taxon>
    </lineage>
</organism>
<feature type="non-terminal residue" evidence="1">
    <location>
        <position position="51"/>
    </location>
</feature>
<dbReference type="Proteomes" id="UP001357485">
    <property type="component" value="Unassembled WGS sequence"/>
</dbReference>